<keyword evidence="2" id="KW-1185">Reference proteome</keyword>
<accession>A0A317CGT3</accession>
<gene>
    <name evidence="1" type="ORF">DKT75_06675</name>
</gene>
<name>A0A317CGT3_9GAMM</name>
<organism evidence="1 2">
    <name type="scientific">Leucothrix arctica</name>
    <dbReference type="NCBI Taxonomy" id="1481894"/>
    <lineage>
        <taxon>Bacteria</taxon>
        <taxon>Pseudomonadati</taxon>
        <taxon>Pseudomonadota</taxon>
        <taxon>Gammaproteobacteria</taxon>
        <taxon>Thiotrichales</taxon>
        <taxon>Thiotrichaceae</taxon>
        <taxon>Leucothrix</taxon>
    </lineage>
</organism>
<reference evidence="1 2" key="1">
    <citation type="submission" date="2018-05" db="EMBL/GenBank/DDBJ databases">
        <title>Leucothrix arctica sp. nov., isolated from Arctic seawater.</title>
        <authorList>
            <person name="Choi A."/>
            <person name="Baek K."/>
        </authorList>
    </citation>
    <scope>NUCLEOTIDE SEQUENCE [LARGE SCALE GENOMIC DNA]</scope>
    <source>
        <strain evidence="1 2">IMCC9719</strain>
    </source>
</reference>
<evidence type="ECO:0000313" key="1">
    <source>
        <dbReference type="EMBL" id="PWQ97597.1"/>
    </source>
</evidence>
<proteinExistence type="predicted"/>
<evidence type="ECO:0000313" key="2">
    <source>
        <dbReference type="Proteomes" id="UP000245506"/>
    </source>
</evidence>
<dbReference type="AlphaFoldDB" id="A0A317CGT3"/>
<comment type="caution">
    <text evidence="1">The sequence shown here is derived from an EMBL/GenBank/DDBJ whole genome shotgun (WGS) entry which is preliminary data.</text>
</comment>
<dbReference type="Proteomes" id="UP000245506">
    <property type="component" value="Unassembled WGS sequence"/>
</dbReference>
<sequence>MAFEATPYGQSKPLWSFKHWDVNGVGTMKLSNDGTSLVIVNNYIKSDADTHAFIAYKNGKKTMEYPASHFGVKVRKAPACLRNTWLDSKTKLSILSSPYEFVLHTTNGLRWTVSPDGSVIKRAK</sequence>
<dbReference type="EMBL" id="QGKL01000019">
    <property type="protein sequence ID" value="PWQ97597.1"/>
    <property type="molecule type" value="Genomic_DNA"/>
</dbReference>
<protein>
    <submittedName>
        <fullName evidence="1">Uncharacterized protein</fullName>
    </submittedName>
</protein>